<dbReference type="EMBL" id="CP135996">
    <property type="protein sequence ID" value="WOC31330.1"/>
    <property type="molecule type" value="Genomic_DNA"/>
</dbReference>
<accession>A0AA97D949</accession>
<dbReference type="Pfam" id="PF01966">
    <property type="entry name" value="HD"/>
    <property type="match status" value="1"/>
</dbReference>
<protein>
    <submittedName>
        <fullName evidence="2">HD domain-containing protein</fullName>
    </submittedName>
</protein>
<organism evidence="2 3">
    <name type="scientific">Caproicibacterium argilliputei</name>
    <dbReference type="NCBI Taxonomy" id="3030016"/>
    <lineage>
        <taxon>Bacteria</taxon>
        <taxon>Bacillati</taxon>
        <taxon>Bacillota</taxon>
        <taxon>Clostridia</taxon>
        <taxon>Eubacteriales</taxon>
        <taxon>Oscillospiraceae</taxon>
        <taxon>Caproicibacterium</taxon>
    </lineage>
</organism>
<dbReference type="RefSeq" id="WP_275843864.1">
    <property type="nucleotide sequence ID" value="NZ_CP135996.1"/>
</dbReference>
<dbReference type="CDD" id="cd00077">
    <property type="entry name" value="HDc"/>
    <property type="match status" value="1"/>
</dbReference>
<dbReference type="Proteomes" id="UP001300604">
    <property type="component" value="Chromosome"/>
</dbReference>
<sequence>MQLEKGNLQKILEQELEGKPDSAGRGVWTVDHCKRTANLALQLRQAVGAPEELDDLLYLAGLFHDVSHDSVSRDLHEEAGAKRVCQLLAGKVETALLKQASAIIRVHDDRRQNDGRSTALHLVQDADMLDHFGTLEIWANFGYAALHGESLQNSLDFYQKASEKREHYMQLLHFDAARQELARKLAFEMQFYAYAARESAGGLTD</sequence>
<reference evidence="2 3" key="1">
    <citation type="submission" date="2024-06" db="EMBL/GenBank/DDBJ databases">
        <title>Caproicibacterium argilliputei sp. nov, a novel caproic acid producing anaerobic bacterium isolated from pit mud.</title>
        <authorList>
            <person name="Xia S."/>
        </authorList>
    </citation>
    <scope>NUCLEOTIDE SEQUENCE [LARGE SCALE GENOMIC DNA]</scope>
    <source>
        <strain evidence="2 3">ZCY20-5</strain>
    </source>
</reference>
<evidence type="ECO:0000259" key="1">
    <source>
        <dbReference type="SMART" id="SM00471"/>
    </source>
</evidence>
<dbReference type="SMART" id="SM00471">
    <property type="entry name" value="HDc"/>
    <property type="match status" value="1"/>
</dbReference>
<evidence type="ECO:0000313" key="2">
    <source>
        <dbReference type="EMBL" id="WOC31330.1"/>
    </source>
</evidence>
<reference evidence="3" key="2">
    <citation type="submission" date="2024-06" db="EMBL/GenBank/DDBJ databases">
        <title>Caproicibacterium argilliputei sp. nov, a novel caproic acid producing anaerobic bacterium isolated from pit mud.</title>
        <authorList>
            <person name="Zeng C."/>
        </authorList>
    </citation>
    <scope>NUCLEOTIDE SEQUENCE [LARGE SCALE GENOMIC DNA]</scope>
    <source>
        <strain evidence="3">ZCY20-5</strain>
    </source>
</reference>
<evidence type="ECO:0000313" key="3">
    <source>
        <dbReference type="Proteomes" id="UP001300604"/>
    </source>
</evidence>
<keyword evidence="3" id="KW-1185">Reference proteome</keyword>
<proteinExistence type="predicted"/>
<dbReference type="KEGG" id="carl:PXC00_08840"/>
<dbReference type="InterPro" id="IPR003607">
    <property type="entry name" value="HD/PDEase_dom"/>
</dbReference>
<dbReference type="Gene3D" id="1.10.3210.10">
    <property type="entry name" value="Hypothetical protein af1432"/>
    <property type="match status" value="1"/>
</dbReference>
<reference evidence="3" key="3">
    <citation type="submission" date="2024-06" db="EMBL/GenBank/DDBJ databases">
        <authorList>
            <person name="Zeng C."/>
        </authorList>
    </citation>
    <scope>NUCLEOTIDE SEQUENCE [LARGE SCALE GENOMIC DNA]</scope>
    <source>
        <strain evidence="3">ZCY20-5</strain>
    </source>
</reference>
<gene>
    <name evidence="2" type="ORF">PXC00_08840</name>
</gene>
<dbReference type="AlphaFoldDB" id="A0AA97D949"/>
<dbReference type="InterPro" id="IPR006674">
    <property type="entry name" value="HD_domain"/>
</dbReference>
<dbReference type="SUPFAM" id="SSF109604">
    <property type="entry name" value="HD-domain/PDEase-like"/>
    <property type="match status" value="1"/>
</dbReference>
<feature type="domain" description="HD/PDEase" evidence="1">
    <location>
        <begin position="25"/>
        <end position="141"/>
    </location>
</feature>
<name>A0AA97D949_9FIRM</name>